<dbReference type="InterPro" id="IPR045004">
    <property type="entry name" value="ECH_dom"/>
</dbReference>
<dbReference type="EC" id="3.1.2.4" evidence="2"/>
<reference evidence="4" key="1">
    <citation type="journal article" date="2020" name="Nat. Genet.">
        <title>Genomic diversifications of five Gossypium allopolyploid species and their impact on cotton improvement.</title>
        <authorList>
            <person name="Chen Z.J."/>
            <person name="Sreedasyam A."/>
            <person name="Ando A."/>
            <person name="Song Q."/>
            <person name="De Santiago L.M."/>
            <person name="Hulse-Kemp A.M."/>
            <person name="Ding M."/>
            <person name="Ye W."/>
            <person name="Kirkbride R.C."/>
            <person name="Jenkins J."/>
            <person name="Plott C."/>
            <person name="Lovell J."/>
            <person name="Lin Y.M."/>
            <person name="Vaughn R."/>
            <person name="Liu B."/>
            <person name="Simpson S."/>
            <person name="Scheffler B.E."/>
            <person name="Wen L."/>
            <person name="Saski C.A."/>
            <person name="Grover C.E."/>
            <person name="Hu G."/>
            <person name="Conover J.L."/>
            <person name="Carlson J.W."/>
            <person name="Shu S."/>
            <person name="Boston L.B."/>
            <person name="Williams M."/>
            <person name="Peterson D.G."/>
            <person name="McGee K."/>
            <person name="Jones D.C."/>
            <person name="Wendel J.F."/>
            <person name="Stelly D.M."/>
            <person name="Grimwood J."/>
            <person name="Schmutz J."/>
        </authorList>
    </citation>
    <scope>NUCLEOTIDE SEQUENCE [LARGE SCALE GENOMIC DNA]</scope>
    <source>
        <strain evidence="4">cv. TM-1</strain>
    </source>
</reference>
<evidence type="ECO:0000259" key="3">
    <source>
        <dbReference type="Pfam" id="PF16113"/>
    </source>
</evidence>
<keyword evidence="4" id="KW-1185">Reference proteome</keyword>
<organism evidence="4 5">
    <name type="scientific">Gossypium hirsutum</name>
    <name type="common">Upland cotton</name>
    <name type="synonym">Gossypium mexicanum</name>
    <dbReference type="NCBI Taxonomy" id="3635"/>
    <lineage>
        <taxon>Eukaryota</taxon>
        <taxon>Viridiplantae</taxon>
        <taxon>Streptophyta</taxon>
        <taxon>Embryophyta</taxon>
        <taxon>Tracheophyta</taxon>
        <taxon>Spermatophyta</taxon>
        <taxon>Magnoliopsida</taxon>
        <taxon>eudicotyledons</taxon>
        <taxon>Gunneridae</taxon>
        <taxon>Pentapetalae</taxon>
        <taxon>rosids</taxon>
        <taxon>malvids</taxon>
        <taxon>Malvales</taxon>
        <taxon>Malvaceae</taxon>
        <taxon>Malvoideae</taxon>
        <taxon>Gossypium</taxon>
    </lineage>
</organism>
<dbReference type="PaxDb" id="3635-A0A1U8L9C2"/>
<comment type="catalytic activity">
    <reaction evidence="2">
        <text>3-hydroxy-2-methylpropanoyl-CoA + H2O = 3-hydroxy-2-methylpropanoate + CoA + H(+)</text>
        <dbReference type="Rhea" id="RHEA:20888"/>
        <dbReference type="ChEBI" id="CHEBI:11805"/>
        <dbReference type="ChEBI" id="CHEBI:15377"/>
        <dbReference type="ChEBI" id="CHEBI:15378"/>
        <dbReference type="ChEBI" id="CHEBI:57287"/>
        <dbReference type="ChEBI" id="CHEBI:57340"/>
        <dbReference type="EC" id="3.1.2.4"/>
    </reaction>
</comment>
<comment type="function">
    <text evidence="2">Hydrolyzes 3-hydroxyisobutyryl-CoA (HIBYL-CoA), a saline catabolite. Has high activity toward isobutyryl-CoA. Could be an isobutyryl-CoA dehydrogenase that functions in valine catabolism.</text>
</comment>
<comment type="similarity">
    <text evidence="2">Belongs to the enoyl-CoA hydratase/isomerase family.</text>
</comment>
<reference evidence="5" key="2">
    <citation type="submission" date="2025-08" db="UniProtKB">
        <authorList>
            <consortium name="RefSeq"/>
        </authorList>
    </citation>
    <scope>IDENTIFICATION</scope>
</reference>
<dbReference type="GO" id="GO:0006574">
    <property type="term" value="P:L-valine catabolic process"/>
    <property type="evidence" value="ECO:0000318"/>
    <property type="project" value="GO_Central"/>
</dbReference>
<dbReference type="Gene3D" id="3.90.226.10">
    <property type="entry name" value="2-enoyl-CoA Hydratase, Chain A, domain 1"/>
    <property type="match status" value="1"/>
</dbReference>
<accession>A0A1U8L9C2</accession>
<evidence type="ECO:0000313" key="5">
    <source>
        <dbReference type="RefSeq" id="XP_016709749.2"/>
    </source>
</evidence>
<dbReference type="RefSeq" id="XP_016709749.2">
    <property type="nucleotide sequence ID" value="XM_016854260.2"/>
</dbReference>
<dbReference type="InterPro" id="IPR029045">
    <property type="entry name" value="ClpP/crotonase-like_dom_sf"/>
</dbReference>
<feature type="domain" description="Enoyl-CoA hydratase/isomerase" evidence="3">
    <location>
        <begin position="48"/>
        <end position="381"/>
    </location>
</feature>
<evidence type="ECO:0000256" key="2">
    <source>
        <dbReference type="RuleBase" id="RU369070"/>
    </source>
</evidence>
<protein>
    <recommendedName>
        <fullName evidence="2">3-hydroxyisobutyryl-CoA hydrolase</fullName>
        <shortName evidence="2">HIB-CoA hydrolase</shortName>
        <shortName evidence="2">HIBYL-CoA-H</shortName>
        <ecNumber evidence="2">3.1.2.4</ecNumber>
    </recommendedName>
    <alternativeName>
        <fullName evidence="2">3-hydroxyisobutyryl-coenzyme A hydrolase</fullName>
    </alternativeName>
</protein>
<dbReference type="NCBIfam" id="NF004127">
    <property type="entry name" value="PRK05617.1"/>
    <property type="match status" value="1"/>
</dbReference>
<dbReference type="SUPFAM" id="SSF52096">
    <property type="entry name" value="ClpP/crotonase"/>
    <property type="match status" value="1"/>
</dbReference>
<dbReference type="InterPro" id="IPR032259">
    <property type="entry name" value="HIBYL-CoA-H"/>
</dbReference>
<comment type="pathway">
    <text evidence="2">Amino-acid degradation; L-valine degradation.</text>
</comment>
<evidence type="ECO:0000313" key="4">
    <source>
        <dbReference type="Proteomes" id="UP000818029"/>
    </source>
</evidence>
<dbReference type="Proteomes" id="UP000818029">
    <property type="component" value="Chromosome D11"/>
</dbReference>
<dbReference type="AlphaFoldDB" id="A0A1U8L9C2"/>
<dbReference type="PANTHER" id="PTHR43176">
    <property type="entry name" value="3-HYDROXYISOBUTYRYL-COA HYDROLASE-RELATED"/>
    <property type="match status" value="1"/>
</dbReference>
<dbReference type="PANTHER" id="PTHR43176:SF4">
    <property type="entry name" value="3-HYDROXYISOBUTYRYL-COA HYDROLASE-LIKE PROTEIN 1, MITOCHONDRIAL"/>
    <property type="match status" value="1"/>
</dbReference>
<name>A0A1U8L9C2_GOSHI</name>
<dbReference type="KEGG" id="ghi:107924012"/>
<sequence>MQSLKRLVTSRRRDSLIRLKRNLSSLPINSSAGDLQNQVLVEGKASSRVAILNRPSSLNALNTNIGARLHELYASWEDDPNIGFVVMKGSGRAFCAGGDIVALYHLINEGKIEKCKGVFRTLYSFIYHLGTYLKPHVSILNGITMGGGAGISIPGTFRLATDRTVFATPETQIGFHPDAGASFHLSRLPGHLGEYLGLTGAKLSGAEMVSCGLATHYSNTDKLPLIEEELGNLVTDDPSVIESCLEKYSDAVYPEKISALHRIEVLNKCFGHDTVGEIIDAVESEASATNDAWCNSTLKKLKEASPLSLKVSLRSVREGRFQTFDQCLVREYRMSLQGISKRISNDFCEGVRARVVHKDSAPKWEPPSLEKVSDDMVDQYFAPLSESEPNLELPTKQREAFN</sequence>
<dbReference type="Pfam" id="PF16113">
    <property type="entry name" value="ECH_2"/>
    <property type="match status" value="1"/>
</dbReference>
<dbReference type="GO" id="GO:0003860">
    <property type="term" value="F:3-hydroxyisobutyryl-CoA hydrolase activity"/>
    <property type="evidence" value="ECO:0000318"/>
    <property type="project" value="GO_Central"/>
</dbReference>
<dbReference type="GeneID" id="107924012"/>
<keyword evidence="1 2" id="KW-0378">Hydrolase</keyword>
<dbReference type="STRING" id="3635.A0A1U8L9C2"/>
<proteinExistence type="inferred from homology"/>
<dbReference type="CDD" id="cd06558">
    <property type="entry name" value="crotonase-like"/>
    <property type="match status" value="1"/>
</dbReference>
<evidence type="ECO:0000256" key="1">
    <source>
        <dbReference type="ARBA" id="ARBA00022801"/>
    </source>
</evidence>
<gene>
    <name evidence="5" type="primary">LOC107924012</name>
</gene>